<feature type="region of interest" description="Disordered" evidence="1">
    <location>
        <begin position="35"/>
        <end position="106"/>
    </location>
</feature>
<accession>A0ABP7FQ83</accession>
<keyword evidence="4" id="KW-1185">Reference proteome</keyword>
<evidence type="ECO:0000259" key="2">
    <source>
        <dbReference type="SMART" id="SM00776"/>
    </source>
</evidence>
<proteinExistence type="predicted"/>
<dbReference type="InterPro" id="IPR008979">
    <property type="entry name" value="Galactose-bd-like_sf"/>
</dbReference>
<comment type="caution">
    <text evidence="3">The sequence shown here is derived from an EMBL/GenBank/DDBJ whole genome shotgun (WGS) entry which is preliminary data.</text>
</comment>
<gene>
    <name evidence="3" type="ORF">GCM10022402_25030</name>
</gene>
<reference evidence="4" key="1">
    <citation type="journal article" date="2019" name="Int. J. Syst. Evol. Microbiol.">
        <title>The Global Catalogue of Microorganisms (GCM) 10K type strain sequencing project: providing services to taxonomists for standard genome sequencing and annotation.</title>
        <authorList>
            <consortium name="The Broad Institute Genomics Platform"/>
            <consortium name="The Broad Institute Genome Sequencing Center for Infectious Disease"/>
            <person name="Wu L."/>
            <person name="Ma J."/>
        </authorList>
    </citation>
    <scope>NUCLEOTIDE SEQUENCE [LARGE SCALE GENOMIC DNA]</scope>
    <source>
        <strain evidence="4">JCM 17137</strain>
    </source>
</reference>
<dbReference type="Pfam" id="PF08305">
    <property type="entry name" value="NPCBM"/>
    <property type="match status" value="1"/>
</dbReference>
<evidence type="ECO:0000313" key="3">
    <source>
        <dbReference type="EMBL" id="GAA3744351.1"/>
    </source>
</evidence>
<dbReference type="Gene3D" id="2.60.120.1060">
    <property type="entry name" value="NPCBM/NEW2 domain"/>
    <property type="match status" value="1"/>
</dbReference>
<dbReference type="RefSeq" id="WP_344971143.1">
    <property type="nucleotide sequence ID" value="NZ_BAABDD010000009.1"/>
</dbReference>
<evidence type="ECO:0000256" key="1">
    <source>
        <dbReference type="SAM" id="MobiDB-lite"/>
    </source>
</evidence>
<sequence>MGGGLAVLALLCLVVGAAGTYYLMRPGGPLAAFPTTEVSPGAADASPRQQAAGEPETTGGAESLTEQQPQPGTHEATSSASTAPSSPSEAASAAEDAAVPESQSLTSMEWVDTSGADWESDPVTVNATEYSRVLSTRQCYHGEEWLEFNLSREWQTLTSTVGIADTSDSGASVTFTVYVDGEQMASETTTLGEEVALDVDVSDALRVRLQVQYEEPCATAVWAQPLVTR</sequence>
<protein>
    <recommendedName>
        <fullName evidence="2">Glycosyl hydrolase family 98 putative carbohydrate-binding module domain-containing protein</fullName>
    </recommendedName>
</protein>
<organism evidence="3 4">
    <name type="scientific">Salinactinospora qingdaonensis</name>
    <dbReference type="NCBI Taxonomy" id="702744"/>
    <lineage>
        <taxon>Bacteria</taxon>
        <taxon>Bacillati</taxon>
        <taxon>Actinomycetota</taxon>
        <taxon>Actinomycetes</taxon>
        <taxon>Streptosporangiales</taxon>
        <taxon>Nocardiopsidaceae</taxon>
        <taxon>Salinactinospora</taxon>
    </lineage>
</organism>
<feature type="domain" description="Glycosyl hydrolase family 98 putative carbohydrate-binding module" evidence="2">
    <location>
        <begin position="98"/>
        <end position="229"/>
    </location>
</feature>
<dbReference type="SMART" id="SM00776">
    <property type="entry name" value="NPCBM"/>
    <property type="match status" value="1"/>
</dbReference>
<name>A0ABP7FQ83_9ACTN</name>
<dbReference type="EMBL" id="BAABDD010000009">
    <property type="protein sequence ID" value="GAA3744351.1"/>
    <property type="molecule type" value="Genomic_DNA"/>
</dbReference>
<evidence type="ECO:0000313" key="4">
    <source>
        <dbReference type="Proteomes" id="UP001500908"/>
    </source>
</evidence>
<feature type="compositionally biased region" description="Low complexity" evidence="1">
    <location>
        <begin position="75"/>
        <end position="102"/>
    </location>
</feature>
<dbReference type="InterPro" id="IPR038637">
    <property type="entry name" value="NPCBM_sf"/>
</dbReference>
<dbReference type="Proteomes" id="UP001500908">
    <property type="component" value="Unassembled WGS sequence"/>
</dbReference>
<dbReference type="SUPFAM" id="SSF49785">
    <property type="entry name" value="Galactose-binding domain-like"/>
    <property type="match status" value="1"/>
</dbReference>
<dbReference type="InterPro" id="IPR013222">
    <property type="entry name" value="Glyco_hyd_98_carb-bd"/>
</dbReference>